<evidence type="ECO:0000256" key="2">
    <source>
        <dbReference type="ARBA" id="ARBA00022737"/>
    </source>
</evidence>
<keyword evidence="1 3" id="KW-0853">WD repeat</keyword>
<dbReference type="InterPro" id="IPR001680">
    <property type="entry name" value="WD40_rpt"/>
</dbReference>
<dbReference type="EMBL" id="CANTFK010000766">
    <property type="protein sequence ID" value="CAI5725976.1"/>
    <property type="molecule type" value="Genomic_DNA"/>
</dbReference>
<dbReference type="InterPro" id="IPR045227">
    <property type="entry name" value="WDR18/Ipi3/RID3"/>
</dbReference>
<protein>
    <recommendedName>
        <fullName evidence="4">WD repeat-containing protein 54 beta-propeller domain-containing protein</fullName>
    </recommendedName>
</protein>
<reference evidence="6" key="2">
    <citation type="submission" date="2022-12" db="EMBL/GenBank/DDBJ databases">
        <authorList>
            <person name="Webb A."/>
        </authorList>
    </citation>
    <scope>NUCLEOTIDE SEQUENCE</scope>
    <source>
        <strain evidence="6">Pf2</strain>
    </source>
</reference>
<dbReference type="PROSITE" id="PS50294">
    <property type="entry name" value="WD_REPEATS_REGION"/>
    <property type="match status" value="2"/>
</dbReference>
<dbReference type="SUPFAM" id="SSF50978">
    <property type="entry name" value="WD40 repeat-like"/>
    <property type="match status" value="1"/>
</dbReference>
<dbReference type="Gene3D" id="2.130.10.10">
    <property type="entry name" value="YVTN repeat-like/Quinoprotein amine dehydrogenase"/>
    <property type="match status" value="2"/>
</dbReference>
<feature type="repeat" description="WD" evidence="3">
    <location>
        <begin position="293"/>
        <end position="334"/>
    </location>
</feature>
<dbReference type="InterPro" id="IPR015943">
    <property type="entry name" value="WD40/YVTN_repeat-like_dom_sf"/>
</dbReference>
<feature type="repeat" description="WD" evidence="3">
    <location>
        <begin position="93"/>
        <end position="118"/>
    </location>
</feature>
<feature type="domain" description="WD repeat-containing protein 54 beta-propeller" evidence="4">
    <location>
        <begin position="96"/>
        <end position="153"/>
    </location>
</feature>
<reference evidence="5 7" key="1">
    <citation type="submission" date="2021-11" db="EMBL/GenBank/DDBJ databases">
        <authorList>
            <person name="Islam A."/>
            <person name="Islam S."/>
            <person name="Flora M.S."/>
            <person name="Rahman M."/>
            <person name="Ziaur R.M."/>
            <person name="Epstein J.H."/>
            <person name="Hassan M."/>
            <person name="Klassen M."/>
            <person name="Woodard K."/>
            <person name="Webb A."/>
            <person name="Webby R.J."/>
            <person name="El Zowalaty M.E."/>
        </authorList>
    </citation>
    <scope>NUCLEOTIDE SEQUENCE [LARGE SCALE GENOMIC DNA]</scope>
    <source>
        <strain evidence="5">Pf1</strain>
    </source>
</reference>
<dbReference type="Proteomes" id="UP001157938">
    <property type="component" value="Unassembled WGS sequence"/>
</dbReference>
<organism evidence="6 8">
    <name type="scientific">Peronospora farinosa</name>
    <dbReference type="NCBI Taxonomy" id="134698"/>
    <lineage>
        <taxon>Eukaryota</taxon>
        <taxon>Sar</taxon>
        <taxon>Stramenopiles</taxon>
        <taxon>Oomycota</taxon>
        <taxon>Peronosporomycetes</taxon>
        <taxon>Peronosporales</taxon>
        <taxon>Peronosporaceae</taxon>
        <taxon>Peronospora</taxon>
    </lineage>
</organism>
<dbReference type="GO" id="GO:0120330">
    <property type="term" value="C:rixosome complex"/>
    <property type="evidence" value="ECO:0007669"/>
    <property type="project" value="TreeGrafter"/>
</dbReference>
<dbReference type="EMBL" id="CAKLBC010001216">
    <property type="protein sequence ID" value="CAH0490161.1"/>
    <property type="molecule type" value="Genomic_DNA"/>
</dbReference>
<evidence type="ECO:0000313" key="6">
    <source>
        <dbReference type="EMBL" id="CAI5725976.1"/>
    </source>
</evidence>
<keyword evidence="7" id="KW-1185">Reference proteome</keyword>
<dbReference type="PANTHER" id="PTHR18763:SF0">
    <property type="entry name" value="WD REPEAT-CONTAINING PROTEIN 18"/>
    <property type="match status" value="1"/>
</dbReference>
<dbReference type="GO" id="GO:0005656">
    <property type="term" value="C:nuclear pre-replicative complex"/>
    <property type="evidence" value="ECO:0007669"/>
    <property type="project" value="TreeGrafter"/>
</dbReference>
<dbReference type="PANTHER" id="PTHR18763">
    <property type="entry name" value="WD-REPEAT PROTEIN 18"/>
    <property type="match status" value="1"/>
</dbReference>
<dbReference type="GO" id="GO:0006261">
    <property type="term" value="P:DNA-templated DNA replication"/>
    <property type="evidence" value="ECO:0007669"/>
    <property type="project" value="TreeGrafter"/>
</dbReference>
<keyword evidence="2" id="KW-0677">Repeat</keyword>
<sequence length="392" mass="42218">MATSALADHVLLISSNQENELLIVDASTGSQLYCFKNCRSAQNGVHAMPRTDHLIAVQEGKLALNLYNWGKDMPVYKCHVAEKMGPVTTSSCGNFLFAGAESGKVYVWDVKTGELVTVFDAHYKRVSALGLTSDDSHLITAGEDALVHVWKLVHLLDEPNAATSFQQGVTPLVSFTDHVLPVTSLHVGLGGVNARIYTSSLDRTCKIWSLNSSQCIYSVSCPSYVNSCVADPMEQRLYMGCGNGRIYALDLNAAATSVTAASARIASASTGLVAGNGGNVSPWGPEALLPDSFDGHESSVTTLQIHASGAFLVSGDVNGVVHVWDCLSRQSLRTVKLFKGKITALVLCPRPRHLFRQAKTPFTLENEDLDDMMATPLPVAPLKKYMNTTNDN</sequence>
<dbReference type="Proteomes" id="UP001159659">
    <property type="component" value="Unassembled WGS sequence"/>
</dbReference>
<accession>A0AAV0TUF2</accession>
<dbReference type="InterPro" id="IPR049546">
    <property type="entry name" value="WDR54_beta_prop"/>
</dbReference>
<evidence type="ECO:0000313" key="5">
    <source>
        <dbReference type="EMBL" id="CAH0490161.1"/>
    </source>
</evidence>
<gene>
    <name evidence="5" type="ORF">PFR001_LOCUS5520</name>
    <name evidence="6" type="ORF">PFR002_LOCUS5244</name>
</gene>
<feature type="repeat" description="WD" evidence="3">
    <location>
        <begin position="119"/>
        <end position="152"/>
    </location>
</feature>
<dbReference type="SMART" id="SM00320">
    <property type="entry name" value="WD40"/>
    <property type="match status" value="5"/>
</dbReference>
<evidence type="ECO:0000313" key="8">
    <source>
        <dbReference type="Proteomes" id="UP001159659"/>
    </source>
</evidence>
<comment type="caution">
    <text evidence="6">The sequence shown here is derived from an EMBL/GenBank/DDBJ whole genome shotgun (WGS) entry which is preliminary data.</text>
</comment>
<dbReference type="InterPro" id="IPR036322">
    <property type="entry name" value="WD40_repeat_dom_sf"/>
</dbReference>
<evidence type="ECO:0000313" key="7">
    <source>
        <dbReference type="Proteomes" id="UP001157938"/>
    </source>
</evidence>
<dbReference type="Pfam" id="PF21031">
    <property type="entry name" value="WDR54"/>
    <property type="match status" value="1"/>
</dbReference>
<evidence type="ECO:0000259" key="4">
    <source>
        <dbReference type="Pfam" id="PF21031"/>
    </source>
</evidence>
<evidence type="ECO:0000256" key="1">
    <source>
        <dbReference type="ARBA" id="ARBA00022574"/>
    </source>
</evidence>
<proteinExistence type="predicted"/>
<name>A0AAV0TUF2_9STRA</name>
<evidence type="ECO:0000256" key="3">
    <source>
        <dbReference type="PROSITE-ProRule" id="PRU00221"/>
    </source>
</evidence>
<dbReference type="Pfam" id="PF00400">
    <property type="entry name" value="WD40"/>
    <property type="match status" value="2"/>
</dbReference>
<dbReference type="PROSITE" id="PS50082">
    <property type="entry name" value="WD_REPEATS_2"/>
    <property type="match status" value="3"/>
</dbReference>
<dbReference type="AlphaFoldDB" id="A0AAV0TUF2"/>
<dbReference type="GO" id="GO:0006364">
    <property type="term" value="P:rRNA processing"/>
    <property type="evidence" value="ECO:0007669"/>
    <property type="project" value="TreeGrafter"/>
</dbReference>